<dbReference type="EC" id="2.1.1.79" evidence="1"/>
<dbReference type="PATRIC" id="fig|1666911.3.peg.3041"/>
<reference evidence="1 2" key="1">
    <citation type="submission" date="2015-09" db="EMBL/GenBank/DDBJ databases">
        <title>Identification and resolution of microdiversity through metagenomic sequencing of parallel consortia.</title>
        <authorList>
            <person name="Nelson W.C."/>
            <person name="Romine M.F."/>
            <person name="Lindemann S.R."/>
        </authorList>
    </citation>
    <scope>NUCLEOTIDE SEQUENCE [LARGE SCALE GENOMIC DNA]</scope>
    <source>
        <strain evidence="1">Ana</strain>
    </source>
</reference>
<comment type="caution">
    <text evidence="1">The sequence shown here is derived from an EMBL/GenBank/DDBJ whole genome shotgun (WGS) entry which is preliminary data.</text>
</comment>
<keyword evidence="1" id="KW-0808">Transferase</keyword>
<organism evidence="1 2">
    <name type="scientific">Phormidesmis priestleyi Ana</name>
    <dbReference type="NCBI Taxonomy" id="1666911"/>
    <lineage>
        <taxon>Bacteria</taxon>
        <taxon>Bacillati</taxon>
        <taxon>Cyanobacteriota</taxon>
        <taxon>Cyanophyceae</taxon>
        <taxon>Leptolyngbyales</taxon>
        <taxon>Leptolyngbyaceae</taxon>
        <taxon>Phormidesmis</taxon>
    </lineage>
</organism>
<evidence type="ECO:0000313" key="1">
    <source>
        <dbReference type="EMBL" id="KPQ36877.1"/>
    </source>
</evidence>
<dbReference type="STRING" id="1666911.HLUCCA11_05125"/>
<protein>
    <submittedName>
        <fullName evidence="1">Cyclopropane-fatty-acyl-phospholipid synthase</fullName>
        <ecNumber evidence="1">2.1.1.79</ecNumber>
    </submittedName>
</protein>
<dbReference type="Proteomes" id="UP000050465">
    <property type="component" value="Unassembled WGS sequence"/>
</dbReference>
<dbReference type="GO" id="GO:0008825">
    <property type="term" value="F:cyclopropane-fatty-acyl-phospholipid synthase activity"/>
    <property type="evidence" value="ECO:0007669"/>
    <property type="project" value="UniProtKB-EC"/>
</dbReference>
<dbReference type="SUPFAM" id="SSF53335">
    <property type="entry name" value="S-adenosyl-L-methionine-dependent methyltransferases"/>
    <property type="match status" value="1"/>
</dbReference>
<dbReference type="CDD" id="cd02440">
    <property type="entry name" value="AdoMet_MTases"/>
    <property type="match status" value="1"/>
</dbReference>
<dbReference type="GO" id="GO:0032259">
    <property type="term" value="P:methylation"/>
    <property type="evidence" value="ECO:0007669"/>
    <property type="project" value="UniProtKB-KW"/>
</dbReference>
<name>A0A0P8BS78_9CYAN</name>
<proteinExistence type="predicted"/>
<dbReference type="PANTHER" id="PTHR43667:SF2">
    <property type="entry name" value="FATTY ACID C-METHYL TRANSFERASE"/>
    <property type="match status" value="1"/>
</dbReference>
<dbReference type="AlphaFoldDB" id="A0A0P8BS78"/>
<dbReference type="Gene3D" id="3.40.50.150">
    <property type="entry name" value="Vaccinia Virus protein VP39"/>
    <property type="match status" value="1"/>
</dbReference>
<keyword evidence="1" id="KW-0489">Methyltransferase</keyword>
<dbReference type="EMBL" id="LJZR01000004">
    <property type="protein sequence ID" value="KPQ36877.1"/>
    <property type="molecule type" value="Genomic_DNA"/>
</dbReference>
<evidence type="ECO:0000313" key="2">
    <source>
        <dbReference type="Proteomes" id="UP000050465"/>
    </source>
</evidence>
<gene>
    <name evidence="1" type="primary">cfa</name>
    <name evidence="1" type="ORF">HLUCCA11_05125</name>
</gene>
<dbReference type="InterPro" id="IPR029063">
    <property type="entry name" value="SAM-dependent_MTases_sf"/>
</dbReference>
<dbReference type="Pfam" id="PF02353">
    <property type="entry name" value="CMAS"/>
    <property type="match status" value="1"/>
</dbReference>
<dbReference type="PANTHER" id="PTHR43667">
    <property type="entry name" value="CYCLOPROPANE-FATTY-ACYL-PHOSPHOLIPID SYNTHASE"/>
    <property type="match status" value="1"/>
</dbReference>
<dbReference type="InterPro" id="IPR050723">
    <property type="entry name" value="CFA/CMAS"/>
</dbReference>
<accession>A0A0P8BS78</accession>
<sequence>MTSTDRLINNLQADFSLDPSSAHPLAHPSAYPLAHPLAHQTRAKGSLSYQATRALSRLFNAAQMTFAEAYINGLEIPDSVMRAAMYASMPVFFKYFPGLLAPYEWVLTETDSVAEGAKDLMTLQYDLPQEMLNRMLGNWDVIYPKYSMGLWERGATNLEESQMHMIDQIIERLDIQDGDNILDFGCGWGCVPNYILSKFPNVRFTGLNLSHEQCNFIRAKMQDPSSYLSSGRFTLYEGDLNEANFPEKFDKILTVGVFEHVGNLTKAFQKLASMITDNGKVFIHIITVRTPNNMSSGFTHKYIFPHGRYWNFDAVPSCDRDLKTINRWYINGINYHKTLTAWLNRFDASQAEVKDLNYGMDYAKFRRMWRLYLLMLGTIFASADGEYNGNGQFLLTKA</sequence>